<evidence type="ECO:0000256" key="3">
    <source>
        <dbReference type="PROSITE-ProRule" id="PRU00339"/>
    </source>
</evidence>
<feature type="signal peptide" evidence="5">
    <location>
        <begin position="1"/>
        <end position="26"/>
    </location>
</feature>
<dbReference type="InterPro" id="IPR019734">
    <property type="entry name" value="TPR_rpt"/>
</dbReference>
<dbReference type="Pfam" id="PF13176">
    <property type="entry name" value="TPR_7"/>
    <property type="match status" value="1"/>
</dbReference>
<evidence type="ECO:0000313" key="7">
    <source>
        <dbReference type="Proteomes" id="UP001374803"/>
    </source>
</evidence>
<evidence type="ECO:0000256" key="4">
    <source>
        <dbReference type="SAM" id="MobiDB-lite"/>
    </source>
</evidence>
<dbReference type="Pfam" id="PF13432">
    <property type="entry name" value="TPR_16"/>
    <property type="match status" value="2"/>
</dbReference>
<dbReference type="RefSeq" id="WP_394834062.1">
    <property type="nucleotide sequence ID" value="NZ_CP089929.1"/>
</dbReference>
<feature type="repeat" description="TPR" evidence="3">
    <location>
        <begin position="523"/>
        <end position="556"/>
    </location>
</feature>
<keyword evidence="1" id="KW-0677">Repeat</keyword>
<dbReference type="Proteomes" id="UP001374803">
    <property type="component" value="Chromosome"/>
</dbReference>
<dbReference type="SMART" id="SM00567">
    <property type="entry name" value="EZ_HEAT"/>
    <property type="match status" value="9"/>
</dbReference>
<dbReference type="SUPFAM" id="SSF48371">
    <property type="entry name" value="ARM repeat"/>
    <property type="match status" value="2"/>
</dbReference>
<dbReference type="InterPro" id="IPR011990">
    <property type="entry name" value="TPR-like_helical_dom_sf"/>
</dbReference>
<evidence type="ECO:0000256" key="1">
    <source>
        <dbReference type="ARBA" id="ARBA00022737"/>
    </source>
</evidence>
<dbReference type="PANTHER" id="PTHR45586">
    <property type="entry name" value="TPR REPEAT-CONTAINING PROTEIN PA4667"/>
    <property type="match status" value="1"/>
</dbReference>
<dbReference type="InterPro" id="IPR004155">
    <property type="entry name" value="PBS_lyase_HEAT"/>
</dbReference>
<dbReference type="SMART" id="SM00028">
    <property type="entry name" value="TPR"/>
    <property type="match status" value="12"/>
</dbReference>
<keyword evidence="7" id="KW-1185">Reference proteome</keyword>
<feature type="repeat" description="TPR" evidence="3">
    <location>
        <begin position="700"/>
        <end position="733"/>
    </location>
</feature>
<organism evidence="6 7">
    <name type="scientific">Pendulispora rubella</name>
    <dbReference type="NCBI Taxonomy" id="2741070"/>
    <lineage>
        <taxon>Bacteria</taxon>
        <taxon>Pseudomonadati</taxon>
        <taxon>Myxococcota</taxon>
        <taxon>Myxococcia</taxon>
        <taxon>Myxococcales</taxon>
        <taxon>Sorangiineae</taxon>
        <taxon>Pendulisporaceae</taxon>
        <taxon>Pendulispora</taxon>
    </lineage>
</organism>
<dbReference type="InterPro" id="IPR051012">
    <property type="entry name" value="CellSynth/LPSAsmb/PSIAsmb"/>
</dbReference>
<dbReference type="Pfam" id="PF13424">
    <property type="entry name" value="TPR_12"/>
    <property type="match status" value="1"/>
</dbReference>
<feature type="compositionally biased region" description="Low complexity" evidence="4">
    <location>
        <begin position="41"/>
        <end position="61"/>
    </location>
</feature>
<sequence>MLPSRRSAALASVLAAALSWSSAASVAYGQDFDPRGRHKPSQPAKPGGKPGGARPPSSSGTPPTPPKPPGSPPGGAPSASSETGASPTVLIERYAKIVLSQPGSPFPLQRLAQLYRDKDGNLNALVADFEKRAATAGGEQYAATVTLAGIYKLDGRGDDAIKTYEKAIALKGNDATAMLALARLLQDRGDTAAARKRYEQALALQTVPADKEQTVRTLMALALDAKDFAGAKAFHKDLVKMQPSSLFVKGELGRELFTRGEFEKAEAEFKELAAAAAGDNRALAPALKELGKAQAKAHKNQEAIATLKKALSVAGSEAAVRAEIYEVITELYRADQQLPMLIKQIEDEHPSDFARLALLGSLYEETGDAVNALKTYQRALASNPRHIDLRLKMVRLLQSQGELDKAIAEYESLIRAAPNNPEFVFEQCDALIQRGDRARALRLLTQLEARAQGDEEVLSRLADFYGRIGENEKSLHVLSRLTQVAQNDPSHLVDLGDRYFQDGNTQLAVQTWKRILTTVSPRARALAALGEVYLEHDMTADALTALREAAQLEPQNLTYKKQLAGALERSRNYQEARTLWAELGDKAKKNGDKVLAREVRSHMVTLWGLERSIERQLPPLTAQFQANPPDIEAGRTLAEVQIHVRKLPEAEATLRRVIQLAPGDADSYLALERVLVQEGKLLDAINVLEKLVVVEPKRARELYQRMAQYALQLYRDDDAIKYAARAVELSPEDAEGHRRLGEMYRSRQDTARAIVEFRAALAKNDRLYIVYFELADLLLSKGENDEADRLFRRVLRGAPDEELVARAARLSMQINLGKGTLESLEQELLPLAIGNPQKSIYRRLLVEIYGSLTFGLVQRVKRTASPTATDGERATVQKDAEEARTALARVGGRAVKPLLDALADQDAGQQRVAIDVLGYVQNKNAGAALFSYATGPGDPALRARAMIACGALRDPGLLPKYRSLLFPKGEAQLDEGTPTDAVAVAAVWGLSRMQDKRAVAMLRNLTRHGTPEMRGLSVLGLGQLKDRGSIAEIARVARTLDSGNVARASAAFALGELAADSESATLLSLAQGPDPLPRQLALVALARMGVQKNGEPPGGKGALGAMADAVFAGRDAEGTRARNSSEALRGAGSSALILLATTSASARPAPGAGAQGELLPVPDGALDVEGILLRLVSRTFTAKERARAVTKYGDALEAAALAGLRTSADRALTVLDAVGAGEGALRPFVEADASKDPDVQAAQTRAKSLARALEAQAISLARHPEVEVRQKAIVLLSHLPTDAASEAVVQAVADRDEEVQRVALAAIGSHGSARAVAAVARLLGEQENWAMRVLAVQALGRLGNASPDAGRHLREAATKDSYALVREAAMKALATFDVRGAQEIAQRISTTDPEPRVRESARAILQHGKP</sequence>
<dbReference type="SUPFAM" id="SSF48452">
    <property type="entry name" value="TPR-like"/>
    <property type="match status" value="3"/>
</dbReference>
<dbReference type="InterPro" id="IPR016024">
    <property type="entry name" value="ARM-type_fold"/>
</dbReference>
<feature type="repeat" description="TPR" evidence="3">
    <location>
        <begin position="353"/>
        <end position="386"/>
    </location>
</feature>
<protein>
    <submittedName>
        <fullName evidence="6">Tetratricopeptide repeat protein</fullName>
    </submittedName>
</protein>
<dbReference type="Pfam" id="PF14559">
    <property type="entry name" value="TPR_19"/>
    <property type="match status" value="2"/>
</dbReference>
<gene>
    <name evidence="6" type="ORF">LVJ94_46910</name>
</gene>
<keyword evidence="2 3" id="KW-0802">TPR repeat</keyword>
<feature type="compositionally biased region" description="Pro residues" evidence="4">
    <location>
        <begin position="62"/>
        <end position="75"/>
    </location>
</feature>
<reference evidence="6" key="1">
    <citation type="submission" date="2021-12" db="EMBL/GenBank/DDBJ databases">
        <title>Discovery of the Pendulisporaceae a myxobacterial family with distinct sporulation behavior and unique specialized metabolism.</title>
        <authorList>
            <person name="Garcia R."/>
            <person name="Popoff A."/>
            <person name="Bader C.D."/>
            <person name="Loehr J."/>
            <person name="Walesch S."/>
            <person name="Walt C."/>
            <person name="Boldt J."/>
            <person name="Bunk B."/>
            <person name="Haeckl F.J.F.P.J."/>
            <person name="Gunesch A.P."/>
            <person name="Birkelbach J."/>
            <person name="Nuebel U."/>
            <person name="Pietschmann T."/>
            <person name="Bach T."/>
            <person name="Mueller R."/>
        </authorList>
    </citation>
    <scope>NUCLEOTIDE SEQUENCE</scope>
    <source>
        <strain evidence="6">MSr11367</strain>
    </source>
</reference>
<evidence type="ECO:0000256" key="2">
    <source>
        <dbReference type="ARBA" id="ARBA00022803"/>
    </source>
</evidence>
<evidence type="ECO:0000313" key="6">
    <source>
        <dbReference type="EMBL" id="WXB04423.1"/>
    </source>
</evidence>
<dbReference type="PROSITE" id="PS50005">
    <property type="entry name" value="TPR"/>
    <property type="match status" value="4"/>
</dbReference>
<proteinExistence type="predicted"/>
<dbReference type="Gene3D" id="1.25.40.10">
    <property type="entry name" value="Tetratricopeptide repeat domain"/>
    <property type="match status" value="5"/>
</dbReference>
<dbReference type="InterPro" id="IPR011989">
    <property type="entry name" value="ARM-like"/>
</dbReference>
<dbReference type="Pfam" id="PF13646">
    <property type="entry name" value="HEAT_2"/>
    <property type="match status" value="1"/>
</dbReference>
<feature type="region of interest" description="Disordered" evidence="4">
    <location>
        <begin position="30"/>
        <end position="84"/>
    </location>
</feature>
<feature type="chain" id="PRO_5046567530" evidence="5">
    <location>
        <begin position="27"/>
        <end position="1410"/>
    </location>
</feature>
<name>A0ABZ2L370_9BACT</name>
<dbReference type="Gene3D" id="1.25.10.10">
    <property type="entry name" value="Leucine-rich Repeat Variant"/>
    <property type="match status" value="3"/>
</dbReference>
<dbReference type="PANTHER" id="PTHR45586:SF1">
    <property type="entry name" value="LIPOPOLYSACCHARIDE ASSEMBLY PROTEIN B"/>
    <property type="match status" value="1"/>
</dbReference>
<evidence type="ECO:0000256" key="5">
    <source>
        <dbReference type="SAM" id="SignalP"/>
    </source>
</evidence>
<feature type="repeat" description="TPR" evidence="3">
    <location>
        <begin position="768"/>
        <end position="801"/>
    </location>
</feature>
<accession>A0ABZ2L370</accession>
<keyword evidence="5" id="KW-0732">Signal</keyword>
<dbReference type="EMBL" id="CP089983">
    <property type="protein sequence ID" value="WXB04423.1"/>
    <property type="molecule type" value="Genomic_DNA"/>
</dbReference>